<dbReference type="OrthoDB" id="4084751at2759"/>
<feature type="domain" description="PLA2c" evidence="10">
    <location>
        <begin position="28"/>
        <end position="603"/>
    </location>
</feature>
<evidence type="ECO:0000256" key="1">
    <source>
        <dbReference type="ARBA" id="ARBA00008780"/>
    </source>
</evidence>
<dbReference type="PROSITE" id="PS51210">
    <property type="entry name" value="PLA2C"/>
    <property type="match status" value="1"/>
</dbReference>
<dbReference type="InterPro" id="IPR002642">
    <property type="entry name" value="LysoPLipase_cat_dom"/>
</dbReference>
<keyword evidence="5 8" id="KW-0442">Lipid degradation</keyword>
<evidence type="ECO:0000259" key="10">
    <source>
        <dbReference type="PROSITE" id="PS51210"/>
    </source>
</evidence>
<dbReference type="PANTHER" id="PTHR10728">
    <property type="entry name" value="CYTOSOLIC PHOSPHOLIPASE A2"/>
    <property type="match status" value="1"/>
</dbReference>
<keyword evidence="3 9" id="KW-0732">Signal</keyword>
<dbReference type="GO" id="GO:0004622">
    <property type="term" value="F:phosphatidylcholine lysophospholipase activity"/>
    <property type="evidence" value="ECO:0007669"/>
    <property type="project" value="UniProtKB-EC"/>
</dbReference>
<sequence length="653" mass="69374">MLLSAALTLPLVASVLGQAASYAPRLVDCPTESLIERTGSPLDGSQSLQADEAAYITTRRSQVLPPLWTTYLANDTGYNVSQLMIEEPKLGIATSGGGLRASLYGAGTIAALDSRNETNLGGLLQLAEYTAGLSGGSWAVSSFAMNDLPTTYDLVLGQNGQTGWLLDMDILAPGGILGFGDNDDYYDILTEDVRAKAQAGFPVSLVDIWGRGLSMHFFNGTTESDFFDTNSLHDQGLLWSSIRYTQNFQSHAQPFPIVVSTSRVSMEEQITGNSSTVIPLRNTVFEFTPYTFGSFDHTLSARIPLTFLGTYLNNGTAVNSSACVNDFDNAGFVIGTSAALFNAVQNEFSSDTFTNLISTLLSDITDIQTVDYAVPLVSNILNSFFGFVPEGQGSAPFESNNNTVLEVTDGGENGENVPLGPLLVKARELDIILAIDASADTDFFWPNGTSLLATAERTRDYSANYTSFPRIPESPDEFVAQGLTTRPTFFGCNITTNGNVSAPGAYPIIVYMPNAPPPSGSGYLTNTSTFKLNYDPEDVVSFLDAAHVNGMKGFETGDETSDPQWPLALKCATVDRARTRAGVARSEVCDSLMNKYCWSDGVAEILTNYTASTGGNLGDNSNGGGTSGASSLSALSLSAVAGLVVATGMMLMA</sequence>
<evidence type="ECO:0000256" key="4">
    <source>
        <dbReference type="ARBA" id="ARBA00022801"/>
    </source>
</evidence>
<dbReference type="GO" id="GO:0046475">
    <property type="term" value="P:glycerophospholipid catabolic process"/>
    <property type="evidence" value="ECO:0007669"/>
    <property type="project" value="TreeGrafter"/>
</dbReference>
<organism evidence="11 12">
    <name type="scientific">Leucosporidium creatinivorum</name>
    <dbReference type="NCBI Taxonomy" id="106004"/>
    <lineage>
        <taxon>Eukaryota</taxon>
        <taxon>Fungi</taxon>
        <taxon>Dikarya</taxon>
        <taxon>Basidiomycota</taxon>
        <taxon>Pucciniomycotina</taxon>
        <taxon>Microbotryomycetes</taxon>
        <taxon>Leucosporidiales</taxon>
        <taxon>Leucosporidium</taxon>
    </lineage>
</organism>
<evidence type="ECO:0000256" key="3">
    <source>
        <dbReference type="ARBA" id="ARBA00022729"/>
    </source>
</evidence>
<proteinExistence type="inferred from homology"/>
<dbReference type="FunCoup" id="A0A1Y2F8G9">
    <property type="interactions" value="194"/>
</dbReference>
<name>A0A1Y2F8G9_9BASI</name>
<dbReference type="EMBL" id="MCGR01000025">
    <property type="protein sequence ID" value="ORY80202.1"/>
    <property type="molecule type" value="Genomic_DNA"/>
</dbReference>
<keyword evidence="7" id="KW-0325">Glycoprotein</keyword>
<evidence type="ECO:0000313" key="12">
    <source>
        <dbReference type="Proteomes" id="UP000193467"/>
    </source>
</evidence>
<evidence type="ECO:0000256" key="5">
    <source>
        <dbReference type="ARBA" id="ARBA00022963"/>
    </source>
</evidence>
<dbReference type="SUPFAM" id="SSF52151">
    <property type="entry name" value="FabD/lysophospholipase-like"/>
    <property type="match status" value="1"/>
</dbReference>
<gene>
    <name evidence="11" type="ORF">BCR35DRAFT_304370</name>
</gene>
<dbReference type="GO" id="GO:0005829">
    <property type="term" value="C:cytosol"/>
    <property type="evidence" value="ECO:0007669"/>
    <property type="project" value="TreeGrafter"/>
</dbReference>
<dbReference type="Pfam" id="PF01735">
    <property type="entry name" value="PLA2_B"/>
    <property type="match status" value="1"/>
</dbReference>
<evidence type="ECO:0000256" key="6">
    <source>
        <dbReference type="ARBA" id="ARBA00023098"/>
    </source>
</evidence>
<dbReference type="PANTHER" id="PTHR10728:SF33">
    <property type="entry name" value="LYSOPHOSPHOLIPASE 1-RELATED"/>
    <property type="match status" value="1"/>
</dbReference>
<evidence type="ECO:0000256" key="2">
    <source>
        <dbReference type="ARBA" id="ARBA00013274"/>
    </source>
</evidence>
<protein>
    <recommendedName>
        <fullName evidence="2 9">Lysophospholipase</fullName>
        <ecNumber evidence="2 9">3.1.1.5</ecNumber>
    </recommendedName>
</protein>
<accession>A0A1Y2F8G9</accession>
<feature type="chain" id="PRO_5011825335" description="Lysophospholipase" evidence="9">
    <location>
        <begin position="18"/>
        <end position="653"/>
    </location>
</feature>
<evidence type="ECO:0000313" key="11">
    <source>
        <dbReference type="EMBL" id="ORY80202.1"/>
    </source>
</evidence>
<dbReference type="GO" id="GO:0004623">
    <property type="term" value="F:phospholipase A2 activity"/>
    <property type="evidence" value="ECO:0007669"/>
    <property type="project" value="TreeGrafter"/>
</dbReference>
<comment type="caution">
    <text evidence="11">The sequence shown here is derived from an EMBL/GenBank/DDBJ whole genome shotgun (WGS) entry which is preliminary data.</text>
</comment>
<keyword evidence="6 8" id="KW-0443">Lipid metabolism</keyword>
<feature type="signal peptide" evidence="9">
    <location>
        <begin position="1"/>
        <end position="17"/>
    </location>
</feature>
<dbReference type="Gene3D" id="3.40.1090.10">
    <property type="entry name" value="Cytosolic phospholipase A2 catalytic domain"/>
    <property type="match status" value="1"/>
</dbReference>
<keyword evidence="12" id="KW-1185">Reference proteome</keyword>
<reference evidence="11 12" key="1">
    <citation type="submission" date="2016-07" db="EMBL/GenBank/DDBJ databases">
        <title>Pervasive Adenine N6-methylation of Active Genes in Fungi.</title>
        <authorList>
            <consortium name="DOE Joint Genome Institute"/>
            <person name="Mondo S.J."/>
            <person name="Dannebaum R.O."/>
            <person name="Kuo R.C."/>
            <person name="Labutti K."/>
            <person name="Haridas S."/>
            <person name="Kuo A."/>
            <person name="Salamov A."/>
            <person name="Ahrendt S.R."/>
            <person name="Lipzen A."/>
            <person name="Sullivan W."/>
            <person name="Andreopoulos W.B."/>
            <person name="Clum A."/>
            <person name="Lindquist E."/>
            <person name="Daum C."/>
            <person name="Ramamoorthy G.K."/>
            <person name="Gryganskyi A."/>
            <person name="Culley D."/>
            <person name="Magnuson J.K."/>
            <person name="James T.Y."/>
            <person name="O'Malley M.A."/>
            <person name="Stajich J.E."/>
            <person name="Spatafora J.W."/>
            <person name="Visel A."/>
            <person name="Grigoriev I.V."/>
        </authorList>
    </citation>
    <scope>NUCLEOTIDE SEQUENCE [LARGE SCALE GENOMIC DNA]</scope>
    <source>
        <strain evidence="11 12">62-1032</strain>
    </source>
</reference>
<dbReference type="SMART" id="SM00022">
    <property type="entry name" value="PLAc"/>
    <property type="match status" value="1"/>
</dbReference>
<dbReference type="EC" id="3.1.1.5" evidence="2 9"/>
<dbReference type="InterPro" id="IPR016035">
    <property type="entry name" value="Acyl_Trfase/lysoPLipase"/>
</dbReference>
<keyword evidence="4 8" id="KW-0378">Hydrolase</keyword>
<dbReference type="InParanoid" id="A0A1Y2F8G9"/>
<evidence type="ECO:0000256" key="7">
    <source>
        <dbReference type="ARBA" id="ARBA00023180"/>
    </source>
</evidence>
<dbReference type="Proteomes" id="UP000193467">
    <property type="component" value="Unassembled WGS sequence"/>
</dbReference>
<dbReference type="AlphaFoldDB" id="A0A1Y2F8G9"/>
<evidence type="ECO:0000256" key="8">
    <source>
        <dbReference type="PROSITE-ProRule" id="PRU00555"/>
    </source>
</evidence>
<dbReference type="STRING" id="106004.A0A1Y2F8G9"/>
<comment type="similarity">
    <text evidence="1 9">Belongs to the lysophospholipase family.</text>
</comment>
<evidence type="ECO:0000256" key="9">
    <source>
        <dbReference type="RuleBase" id="RU362103"/>
    </source>
</evidence>
<comment type="catalytic activity">
    <reaction evidence="9">
        <text>a 1-acyl-sn-glycero-3-phosphocholine + H2O = sn-glycerol 3-phosphocholine + a fatty acid + H(+)</text>
        <dbReference type="Rhea" id="RHEA:15177"/>
        <dbReference type="ChEBI" id="CHEBI:15377"/>
        <dbReference type="ChEBI" id="CHEBI:15378"/>
        <dbReference type="ChEBI" id="CHEBI:16870"/>
        <dbReference type="ChEBI" id="CHEBI:28868"/>
        <dbReference type="ChEBI" id="CHEBI:58168"/>
        <dbReference type="EC" id="3.1.1.5"/>
    </reaction>
</comment>